<dbReference type="Ensembl" id="ENSORLT00000016843.2">
    <property type="protein sequence ID" value="ENSORLP00000016842.2"/>
    <property type="gene ID" value="ENSORLG00000013430.2"/>
</dbReference>
<evidence type="ECO:0000256" key="4">
    <source>
        <dbReference type="ARBA" id="ARBA00022771"/>
    </source>
</evidence>
<dbReference type="STRING" id="8090.ENSORLP00000016842"/>
<dbReference type="PANTHER" id="PTHR24205">
    <property type="entry name" value="FOUR AND A HALF LIM DOMAINS PROTEIN"/>
    <property type="match status" value="1"/>
</dbReference>
<evidence type="ECO:0000259" key="9">
    <source>
        <dbReference type="PROSITE" id="PS50023"/>
    </source>
</evidence>
<dbReference type="GO" id="GO:0030018">
    <property type="term" value="C:Z disc"/>
    <property type="evidence" value="ECO:0000318"/>
    <property type="project" value="GO_Central"/>
</dbReference>
<dbReference type="GO" id="GO:0008270">
    <property type="term" value="F:zinc ion binding"/>
    <property type="evidence" value="ECO:0007669"/>
    <property type="project" value="UniProtKB-KW"/>
</dbReference>
<dbReference type="CDD" id="cd09343">
    <property type="entry name" value="LIM1_FHL"/>
    <property type="match status" value="1"/>
</dbReference>
<dbReference type="PROSITE" id="PS50023">
    <property type="entry name" value="LIM_DOMAIN_2"/>
    <property type="match status" value="3"/>
</dbReference>
<reference evidence="10 11" key="1">
    <citation type="journal article" date="2007" name="Nature">
        <title>The medaka draft genome and insights into vertebrate genome evolution.</title>
        <authorList>
            <person name="Kasahara M."/>
            <person name="Naruse K."/>
            <person name="Sasaki S."/>
            <person name="Nakatani Y."/>
            <person name="Qu W."/>
            <person name="Ahsan B."/>
            <person name="Yamada T."/>
            <person name="Nagayasu Y."/>
            <person name="Doi K."/>
            <person name="Kasai Y."/>
            <person name="Jindo T."/>
            <person name="Kobayashi D."/>
            <person name="Shimada A."/>
            <person name="Toyoda A."/>
            <person name="Kuroki Y."/>
            <person name="Fujiyama A."/>
            <person name="Sasaki T."/>
            <person name="Shimizu A."/>
            <person name="Asakawa S."/>
            <person name="Shimizu N."/>
            <person name="Hashimoto S."/>
            <person name="Yang J."/>
            <person name="Lee Y."/>
            <person name="Matsushima K."/>
            <person name="Sugano S."/>
            <person name="Sakaizumi M."/>
            <person name="Narita T."/>
            <person name="Ohishi K."/>
            <person name="Haga S."/>
            <person name="Ohta F."/>
            <person name="Nomoto H."/>
            <person name="Nogata K."/>
            <person name="Morishita T."/>
            <person name="Endo T."/>
            <person name="Shin-I T."/>
            <person name="Takeda H."/>
            <person name="Morishita S."/>
            <person name="Kohara Y."/>
        </authorList>
    </citation>
    <scope>NUCLEOTIDE SEQUENCE [LARGE SCALE GENOMIC DNA]</scope>
    <source>
        <strain evidence="10 11">Hd-rR</strain>
    </source>
</reference>
<keyword evidence="7" id="KW-0539">Nucleus</keyword>
<evidence type="ECO:0000256" key="6">
    <source>
        <dbReference type="ARBA" id="ARBA00023038"/>
    </source>
</evidence>
<feature type="domain" description="LIM zinc-binding" evidence="9">
    <location>
        <begin position="101"/>
        <end position="162"/>
    </location>
</feature>
<evidence type="ECO:0000256" key="7">
    <source>
        <dbReference type="ARBA" id="ARBA00023242"/>
    </source>
</evidence>
<keyword evidence="11" id="KW-1185">Reference proteome</keyword>
<evidence type="ECO:0000313" key="10">
    <source>
        <dbReference type="Ensembl" id="ENSORLP00000016842.2"/>
    </source>
</evidence>
<comment type="subcellular location">
    <subcellularLocation>
        <location evidence="1">Nucleus</location>
    </subcellularLocation>
</comment>
<dbReference type="InParanoid" id="H2ME39"/>
<gene>
    <name evidence="10" type="primary">FHL5</name>
    <name evidence="10" type="synonym">fhl5</name>
</gene>
<dbReference type="Proteomes" id="UP000001038">
    <property type="component" value="Chromosome 22"/>
</dbReference>
<dbReference type="GeneTree" id="ENSGT00950000183028"/>
<evidence type="ECO:0000256" key="2">
    <source>
        <dbReference type="ARBA" id="ARBA00022723"/>
    </source>
</evidence>
<dbReference type="InterPro" id="IPR056807">
    <property type="entry name" value="LIM_FHL1/2/3/5_N"/>
</dbReference>
<proteinExistence type="predicted"/>
<dbReference type="AlphaFoldDB" id="H2ME39"/>
<feature type="domain" description="LIM zinc-binding" evidence="9">
    <location>
        <begin position="40"/>
        <end position="100"/>
    </location>
</feature>
<dbReference type="FunFam" id="2.10.110.10:FF:000030">
    <property type="entry name" value="Four and a half LIM domains protein 2"/>
    <property type="match status" value="1"/>
</dbReference>
<dbReference type="SMART" id="SM00132">
    <property type="entry name" value="LIM"/>
    <property type="match status" value="3"/>
</dbReference>
<keyword evidence="6 8" id="KW-0440">LIM domain</keyword>
<evidence type="ECO:0000256" key="8">
    <source>
        <dbReference type="PROSITE-ProRule" id="PRU00125"/>
    </source>
</evidence>
<evidence type="ECO:0000256" key="3">
    <source>
        <dbReference type="ARBA" id="ARBA00022737"/>
    </source>
</evidence>
<dbReference type="InterPro" id="IPR001781">
    <property type="entry name" value="Znf_LIM"/>
</dbReference>
<protein>
    <submittedName>
        <fullName evidence="10">Four and a half LIM domains 5</fullName>
    </submittedName>
</protein>
<dbReference type="Gene3D" id="2.10.110.10">
    <property type="entry name" value="Cysteine Rich Protein"/>
    <property type="match status" value="3"/>
</dbReference>
<keyword evidence="2 8" id="KW-0479">Metal-binding</keyword>
<dbReference type="CDD" id="cd09346">
    <property type="entry name" value="LIM3_FHL"/>
    <property type="match status" value="1"/>
</dbReference>
<dbReference type="eggNOG" id="KOG1704">
    <property type="taxonomic scope" value="Eukaryota"/>
</dbReference>
<evidence type="ECO:0000256" key="5">
    <source>
        <dbReference type="ARBA" id="ARBA00022833"/>
    </source>
</evidence>
<dbReference type="SUPFAM" id="SSF57716">
    <property type="entry name" value="Glucocorticoid receptor-like (DNA-binding domain)"/>
    <property type="match status" value="4"/>
</dbReference>
<sequence length="370" mass="41600">MSTSERFDCHYCKDSLLGKKYIMKEDTQYCTKCYENLFANCCEECSTPIGCNSKDLSYKDRHWHEQCFKCAKCSRSLADKAFAAREDLLLCTECYALDYSSKCITCKKTILPGSRKMEYKGNSWHETCFLCHRCQQPLGTKSFIPKENGYFCVPCFEKQFAYQCCACKKAITTGGVTYQDKPWHRECFLCIGCKRQLSGQRFTSRENYPYCLECFSNLYAKKCVGCTKPITSESQLKVTQSLGSFGSPYLCKSCQQLKKSIETKICQILCFVCLQVWQGLNISPLRSASGTASASTACSAPCHWWDVAFSPSAMTFCAQSVGGRSKISVVSGSFSPLCTTKELQLCCNPCAILGALTLRVRSSRPHKTVR</sequence>
<dbReference type="Bgee" id="ENSORLG00000013430">
    <property type="expression patterns" value="Expressed in muscle tissue and 9 other cell types or tissues"/>
</dbReference>
<dbReference type="FunFam" id="2.10.110.10:FF:000013">
    <property type="entry name" value="Four and a half LIM domains 1"/>
    <property type="match status" value="1"/>
</dbReference>
<feature type="domain" description="LIM zinc-binding" evidence="9">
    <location>
        <begin position="163"/>
        <end position="221"/>
    </location>
</feature>
<reference evidence="10" key="3">
    <citation type="submission" date="2025-09" db="UniProtKB">
        <authorList>
            <consortium name="Ensembl"/>
        </authorList>
    </citation>
    <scope>IDENTIFICATION</scope>
    <source>
        <strain evidence="10">Hd-rR</strain>
    </source>
</reference>
<dbReference type="PANTHER" id="PTHR24205:SF7">
    <property type="entry name" value="FOUR AND A HALF LIM DOMAINS PROTEIN 5"/>
    <property type="match status" value="1"/>
</dbReference>
<dbReference type="GO" id="GO:0003712">
    <property type="term" value="F:transcription coregulator activity"/>
    <property type="evidence" value="ECO:0000318"/>
    <property type="project" value="GO_Central"/>
</dbReference>
<keyword evidence="3" id="KW-0677">Repeat</keyword>
<dbReference type="Pfam" id="PF25076">
    <property type="entry name" value="LIM_FHL2-3_N"/>
    <property type="match status" value="1"/>
</dbReference>
<evidence type="ECO:0000313" key="11">
    <source>
        <dbReference type="Proteomes" id="UP000001038"/>
    </source>
</evidence>
<organism evidence="10 11">
    <name type="scientific">Oryzias latipes</name>
    <name type="common">Japanese rice fish</name>
    <name type="synonym">Japanese killifish</name>
    <dbReference type="NCBI Taxonomy" id="8090"/>
    <lineage>
        <taxon>Eukaryota</taxon>
        <taxon>Metazoa</taxon>
        <taxon>Chordata</taxon>
        <taxon>Craniata</taxon>
        <taxon>Vertebrata</taxon>
        <taxon>Euteleostomi</taxon>
        <taxon>Actinopterygii</taxon>
        <taxon>Neopterygii</taxon>
        <taxon>Teleostei</taxon>
        <taxon>Neoteleostei</taxon>
        <taxon>Acanthomorphata</taxon>
        <taxon>Ovalentaria</taxon>
        <taxon>Atherinomorphae</taxon>
        <taxon>Beloniformes</taxon>
        <taxon>Adrianichthyidae</taxon>
        <taxon>Oryziinae</taxon>
        <taxon>Oryzias</taxon>
    </lineage>
</organism>
<dbReference type="FunFam" id="2.10.110.10:FF:000052">
    <property type="entry name" value="Four and a half LIM domains 1"/>
    <property type="match status" value="1"/>
</dbReference>
<dbReference type="PROSITE" id="PS00478">
    <property type="entry name" value="LIM_DOMAIN_1"/>
    <property type="match status" value="3"/>
</dbReference>
<evidence type="ECO:0000256" key="1">
    <source>
        <dbReference type="ARBA" id="ARBA00004123"/>
    </source>
</evidence>
<dbReference type="Pfam" id="PF00412">
    <property type="entry name" value="LIM"/>
    <property type="match status" value="3"/>
</dbReference>
<keyword evidence="5 8" id="KW-0862">Zinc</keyword>
<name>H2ME39_ORYLA</name>
<reference evidence="10" key="2">
    <citation type="submission" date="2025-08" db="UniProtKB">
        <authorList>
            <consortium name="Ensembl"/>
        </authorList>
    </citation>
    <scope>IDENTIFICATION</scope>
    <source>
        <strain evidence="10">Hd-rR</strain>
    </source>
</reference>
<dbReference type="GO" id="GO:0005634">
    <property type="term" value="C:nucleus"/>
    <property type="evidence" value="ECO:0000318"/>
    <property type="project" value="GO_Central"/>
</dbReference>
<accession>H2ME39</accession>
<keyword evidence="4" id="KW-0863">Zinc-finger</keyword>